<comment type="catalytic activity">
    <reaction evidence="10">
        <text>ITP + H2O = IMP + diphosphate + H(+)</text>
        <dbReference type="Rhea" id="RHEA:29399"/>
        <dbReference type="ChEBI" id="CHEBI:15377"/>
        <dbReference type="ChEBI" id="CHEBI:15378"/>
        <dbReference type="ChEBI" id="CHEBI:33019"/>
        <dbReference type="ChEBI" id="CHEBI:58053"/>
        <dbReference type="ChEBI" id="CHEBI:61402"/>
        <dbReference type="EC" id="3.6.1.66"/>
    </reaction>
</comment>
<comment type="caution">
    <text evidence="10">Lacks conserved residue(s) required for the propagation of feature annotation.</text>
</comment>
<gene>
    <name evidence="11" type="ORF">FB458_0201</name>
</gene>
<dbReference type="EMBL" id="VFMN01000001">
    <property type="protein sequence ID" value="TQJ07148.1"/>
    <property type="molecule type" value="Genomic_DNA"/>
</dbReference>
<evidence type="ECO:0000256" key="5">
    <source>
        <dbReference type="ARBA" id="ARBA00022801"/>
    </source>
</evidence>
<evidence type="ECO:0000256" key="7">
    <source>
        <dbReference type="ARBA" id="ARBA00023080"/>
    </source>
</evidence>
<dbReference type="PANTHER" id="PTHR11067:SF9">
    <property type="entry name" value="INOSINE TRIPHOSPHATE PYROPHOSPHATASE"/>
    <property type="match status" value="1"/>
</dbReference>
<evidence type="ECO:0000313" key="11">
    <source>
        <dbReference type="EMBL" id="TQJ07148.1"/>
    </source>
</evidence>
<protein>
    <recommendedName>
        <fullName evidence="10">dITP/XTP pyrophosphatase</fullName>
        <ecNumber evidence="10">3.6.1.66</ecNumber>
    </recommendedName>
    <alternativeName>
        <fullName evidence="10">Non-canonical purine NTP pyrophosphatase</fullName>
    </alternativeName>
    <alternativeName>
        <fullName evidence="10">Non-standard purine NTP pyrophosphatase</fullName>
    </alternativeName>
    <alternativeName>
        <fullName evidence="10">Nucleoside-triphosphate diphosphatase</fullName>
    </alternativeName>
    <alternativeName>
        <fullName evidence="10">Nucleoside-triphosphate pyrophosphatase</fullName>
        <shortName evidence="10">NTPase</shortName>
    </alternativeName>
</protein>
<dbReference type="SUPFAM" id="SSF52972">
    <property type="entry name" value="ITPase-like"/>
    <property type="match status" value="1"/>
</dbReference>
<sequence length="234" mass="24692">MTPYGAPGAGPTLVLATRNEHKVHELRQILAELVDDLGLQVVGAGDVEGAPDVPETEVTFEGNARLKAVALARATGLPSVADDSGLTVDVLGGSPGVFSARWSGSLVPQDATRQERDRANLRLVLDQVSDVADEHRGAAFVCAAVLAMPDGRVLTTRGEVRGRLVREPRGTNGFGYDPAFEPIPEGAGDEPLAPLGGGRTLAEHTDEEKNAISHRGNAFRAMVPLLREALSTRH</sequence>
<keyword evidence="5 10" id="KW-0378">Hydrolase</keyword>
<dbReference type="GO" id="GO:0009146">
    <property type="term" value="P:purine nucleoside triphosphate catabolic process"/>
    <property type="evidence" value="ECO:0007669"/>
    <property type="project" value="UniProtKB-UniRule"/>
</dbReference>
<keyword evidence="3 10" id="KW-0479">Metal-binding</keyword>
<evidence type="ECO:0000256" key="3">
    <source>
        <dbReference type="ARBA" id="ARBA00022723"/>
    </source>
</evidence>
<dbReference type="EC" id="3.6.1.66" evidence="10"/>
<evidence type="ECO:0000256" key="8">
    <source>
        <dbReference type="ARBA" id="ARBA00051875"/>
    </source>
</evidence>
<dbReference type="CDD" id="cd00515">
    <property type="entry name" value="HAM1"/>
    <property type="match status" value="1"/>
</dbReference>
<evidence type="ECO:0000256" key="9">
    <source>
        <dbReference type="ARBA" id="ARBA00052017"/>
    </source>
</evidence>
<comment type="subunit">
    <text evidence="2 10">Homodimer.</text>
</comment>
<dbReference type="Gene3D" id="3.90.950.10">
    <property type="match status" value="1"/>
</dbReference>
<comment type="caution">
    <text evidence="11">The sequence shown here is derived from an EMBL/GenBank/DDBJ whole genome shotgun (WGS) entry which is preliminary data.</text>
</comment>
<dbReference type="GO" id="GO:0009117">
    <property type="term" value="P:nucleotide metabolic process"/>
    <property type="evidence" value="ECO:0007669"/>
    <property type="project" value="UniProtKB-KW"/>
</dbReference>
<comment type="function">
    <text evidence="10">Pyrophosphatase that catalyzes the hydrolysis of nucleoside triphosphates to their monophosphate derivatives, with a high preference for the non-canonical purine nucleotides XTP (xanthosine triphosphate), dITP (deoxyinosine triphosphate) and ITP. Seems to function as a house-cleaning enzyme that removes non-canonical purine nucleotides from the nucleotide pool, thus preventing their incorporation into DNA/RNA and avoiding chromosomal lesions.</text>
</comment>
<dbReference type="GO" id="GO:0035870">
    <property type="term" value="F:dITP diphosphatase activity"/>
    <property type="evidence" value="ECO:0007669"/>
    <property type="project" value="UniProtKB-UniRule"/>
</dbReference>
<comment type="catalytic activity">
    <reaction evidence="9 10">
        <text>XTP + H2O = XMP + diphosphate + H(+)</text>
        <dbReference type="Rhea" id="RHEA:28610"/>
        <dbReference type="ChEBI" id="CHEBI:15377"/>
        <dbReference type="ChEBI" id="CHEBI:15378"/>
        <dbReference type="ChEBI" id="CHEBI:33019"/>
        <dbReference type="ChEBI" id="CHEBI:57464"/>
        <dbReference type="ChEBI" id="CHEBI:61314"/>
        <dbReference type="EC" id="3.6.1.66"/>
    </reaction>
</comment>
<dbReference type="GO" id="GO:0036220">
    <property type="term" value="F:ITP diphosphatase activity"/>
    <property type="evidence" value="ECO:0007669"/>
    <property type="project" value="UniProtKB-UniRule"/>
</dbReference>
<feature type="active site" description="Proton acceptor" evidence="10">
    <location>
        <position position="83"/>
    </location>
</feature>
<organism evidence="11 12">
    <name type="scientific">Lapillicoccus jejuensis</name>
    <dbReference type="NCBI Taxonomy" id="402171"/>
    <lineage>
        <taxon>Bacteria</taxon>
        <taxon>Bacillati</taxon>
        <taxon>Actinomycetota</taxon>
        <taxon>Actinomycetes</taxon>
        <taxon>Micrococcales</taxon>
        <taxon>Intrasporangiaceae</taxon>
        <taxon>Lapillicoccus</taxon>
    </lineage>
</organism>
<dbReference type="Pfam" id="PF01725">
    <property type="entry name" value="Ham1p_like"/>
    <property type="match status" value="1"/>
</dbReference>
<dbReference type="FunFam" id="3.90.950.10:FF:000001">
    <property type="entry name" value="dITP/XTP pyrophosphatase"/>
    <property type="match status" value="1"/>
</dbReference>
<dbReference type="RefSeq" id="WP_141845975.1">
    <property type="nucleotide sequence ID" value="NZ_BAAAPR010000018.1"/>
</dbReference>
<comment type="similarity">
    <text evidence="1 10">Belongs to the HAM1 NTPase family.</text>
</comment>
<proteinExistence type="inferred from homology"/>
<feature type="binding site" evidence="10">
    <location>
        <begin position="174"/>
        <end position="177"/>
    </location>
    <ligand>
        <name>substrate</name>
    </ligand>
</feature>
<accession>A0A542DVN8</accession>
<feature type="binding site" evidence="10">
    <location>
        <position position="83"/>
    </location>
    <ligand>
        <name>Mg(2+)</name>
        <dbReference type="ChEBI" id="CHEBI:18420"/>
    </ligand>
</feature>
<comment type="catalytic activity">
    <reaction evidence="8 10">
        <text>dITP + H2O = dIMP + diphosphate + H(+)</text>
        <dbReference type="Rhea" id="RHEA:28342"/>
        <dbReference type="ChEBI" id="CHEBI:15377"/>
        <dbReference type="ChEBI" id="CHEBI:15378"/>
        <dbReference type="ChEBI" id="CHEBI:33019"/>
        <dbReference type="ChEBI" id="CHEBI:61194"/>
        <dbReference type="ChEBI" id="CHEBI:61382"/>
        <dbReference type="EC" id="3.6.1.66"/>
    </reaction>
</comment>
<evidence type="ECO:0000313" key="12">
    <source>
        <dbReference type="Proteomes" id="UP000317893"/>
    </source>
</evidence>
<keyword evidence="7 10" id="KW-0546">Nucleotide metabolism</keyword>
<evidence type="ECO:0000256" key="1">
    <source>
        <dbReference type="ARBA" id="ARBA00008023"/>
    </source>
</evidence>
<dbReference type="InterPro" id="IPR002637">
    <property type="entry name" value="RdgB/HAM1"/>
</dbReference>
<dbReference type="GO" id="GO:0036222">
    <property type="term" value="F:XTP diphosphatase activity"/>
    <property type="evidence" value="ECO:0007669"/>
    <property type="project" value="UniProtKB-UniRule"/>
</dbReference>
<keyword evidence="12" id="KW-1185">Reference proteome</keyword>
<dbReference type="GO" id="GO:0017111">
    <property type="term" value="F:ribonucleoside triphosphate phosphatase activity"/>
    <property type="evidence" value="ECO:0007669"/>
    <property type="project" value="InterPro"/>
</dbReference>
<feature type="binding site" evidence="10">
    <location>
        <position position="84"/>
    </location>
    <ligand>
        <name>substrate</name>
    </ligand>
</feature>
<evidence type="ECO:0000256" key="6">
    <source>
        <dbReference type="ARBA" id="ARBA00022842"/>
    </source>
</evidence>
<dbReference type="GO" id="GO:0005829">
    <property type="term" value="C:cytosol"/>
    <property type="evidence" value="ECO:0007669"/>
    <property type="project" value="TreeGrafter"/>
</dbReference>
<name>A0A542DVN8_9MICO</name>
<keyword evidence="4 10" id="KW-0547">Nucleotide-binding</keyword>
<comment type="cofactor">
    <cofactor evidence="10">
        <name>Mg(2+)</name>
        <dbReference type="ChEBI" id="CHEBI:18420"/>
    </cofactor>
    <text evidence="10">Binds 1 Mg(2+) ion per subunit.</text>
</comment>
<dbReference type="Proteomes" id="UP000317893">
    <property type="component" value="Unassembled WGS sequence"/>
</dbReference>
<dbReference type="GO" id="GO:0000166">
    <property type="term" value="F:nucleotide binding"/>
    <property type="evidence" value="ECO:0007669"/>
    <property type="project" value="UniProtKB-KW"/>
</dbReference>
<evidence type="ECO:0000256" key="10">
    <source>
        <dbReference type="HAMAP-Rule" id="MF_01405"/>
    </source>
</evidence>
<dbReference type="OrthoDB" id="9807456at2"/>
<dbReference type="HAMAP" id="MF_01405">
    <property type="entry name" value="Non_canon_purine_NTPase"/>
    <property type="match status" value="1"/>
</dbReference>
<feature type="binding site" evidence="10">
    <location>
        <begin position="17"/>
        <end position="22"/>
    </location>
    <ligand>
        <name>substrate</name>
    </ligand>
</feature>
<reference evidence="11 12" key="1">
    <citation type="submission" date="2019-06" db="EMBL/GenBank/DDBJ databases">
        <title>Sequencing the genomes of 1000 actinobacteria strains.</title>
        <authorList>
            <person name="Klenk H.-P."/>
        </authorList>
    </citation>
    <scope>NUCLEOTIDE SEQUENCE [LARGE SCALE GENOMIC DNA]</scope>
    <source>
        <strain evidence="11 12">DSM 18607</strain>
    </source>
</reference>
<evidence type="ECO:0000256" key="4">
    <source>
        <dbReference type="ARBA" id="ARBA00022741"/>
    </source>
</evidence>
<dbReference type="GO" id="GO:0046872">
    <property type="term" value="F:metal ion binding"/>
    <property type="evidence" value="ECO:0007669"/>
    <property type="project" value="UniProtKB-KW"/>
</dbReference>
<dbReference type="PANTHER" id="PTHR11067">
    <property type="entry name" value="INOSINE TRIPHOSPHATE PYROPHOSPHATASE/HAM1 PROTEIN"/>
    <property type="match status" value="1"/>
</dbReference>
<feature type="binding site" evidence="10">
    <location>
        <position position="209"/>
    </location>
    <ligand>
        <name>substrate</name>
    </ligand>
</feature>
<dbReference type="AlphaFoldDB" id="A0A542DVN8"/>
<dbReference type="InterPro" id="IPR029001">
    <property type="entry name" value="ITPase-like_fam"/>
</dbReference>
<evidence type="ECO:0000256" key="2">
    <source>
        <dbReference type="ARBA" id="ARBA00011738"/>
    </source>
</evidence>
<keyword evidence="6 10" id="KW-0460">Magnesium</keyword>
<feature type="binding site" evidence="10">
    <location>
        <begin position="214"/>
        <end position="215"/>
    </location>
    <ligand>
        <name>substrate</name>
    </ligand>
</feature>
<dbReference type="InterPro" id="IPR020922">
    <property type="entry name" value="dITP/XTP_pyrophosphatase"/>
</dbReference>